<feature type="coiled-coil region" evidence="1">
    <location>
        <begin position="252"/>
        <end position="305"/>
    </location>
</feature>
<dbReference type="EMBL" id="ATHI01000026">
    <property type="protein sequence ID" value="EPR32836.1"/>
    <property type="molecule type" value="Genomic_DNA"/>
</dbReference>
<keyword evidence="1" id="KW-0175">Coiled coil</keyword>
<dbReference type="eggNOG" id="COG1463">
    <property type="taxonomic scope" value="Bacteria"/>
</dbReference>
<keyword evidence="2" id="KW-0472">Membrane</keyword>
<protein>
    <submittedName>
        <fullName evidence="4">Mammalian cell entry related domain protein</fullName>
    </submittedName>
</protein>
<dbReference type="PATRIC" id="fig|1121439.3.peg.1625"/>
<evidence type="ECO:0000256" key="2">
    <source>
        <dbReference type="SAM" id="Phobius"/>
    </source>
</evidence>
<reference evidence="4 5" key="1">
    <citation type="journal article" date="2013" name="Genome Announc.">
        <title>Draft genome sequences for three mercury-methylating, sulfate-reducing bacteria.</title>
        <authorList>
            <person name="Brown S.D."/>
            <person name="Hurt R.A.Jr."/>
            <person name="Gilmour C.C."/>
            <person name="Elias D.A."/>
        </authorList>
    </citation>
    <scope>NUCLEOTIDE SEQUENCE [LARGE SCALE GENOMIC DNA]</scope>
    <source>
        <strain evidence="4 5">DSM 16529</strain>
    </source>
</reference>
<evidence type="ECO:0000259" key="3">
    <source>
        <dbReference type="Pfam" id="PF02470"/>
    </source>
</evidence>
<dbReference type="RefSeq" id="WP_020886971.1">
    <property type="nucleotide sequence ID" value="NZ_ATHI01000026.1"/>
</dbReference>
<sequence length="328" mass="35577">MEISARYVAVGLFTVLVVMAGFGYVFWKTKAGFDRSTALYDIYFDAPVSGLTMAGEVQFNGIKVGQIKEIAVVSDRPDKVRVRVEIDENTPVRQDSVAKLEPKGITGVTFVQILGGSVDSPSLAATNERPVPVIPSMRSELAELFSSAPRLFERAIEVMENLNEVLGPDNRQALSETLANVRDLSASLAAQRGAIADTIDDASVAARNFAAASGRLDEIFTRAESTFEKADSAMASARETFDRAGVFIDHDLAQAAQSFRELAENINNAVDEASPGLAAFSNEGLANLNRLLRDASQLAASLERLAWRIESDPQSLFFGVRVPEEELR</sequence>
<gene>
    <name evidence="4" type="ORF">dsat_0277</name>
</gene>
<keyword evidence="2" id="KW-0812">Transmembrane</keyword>
<dbReference type="PANTHER" id="PTHR36698">
    <property type="entry name" value="BLL5892 PROTEIN"/>
    <property type="match status" value="1"/>
</dbReference>
<accession>S7T8E0</accession>
<feature type="transmembrane region" description="Helical" evidence="2">
    <location>
        <begin position="7"/>
        <end position="27"/>
    </location>
</feature>
<feature type="domain" description="Mce/MlaD" evidence="3">
    <location>
        <begin position="46"/>
        <end position="115"/>
    </location>
</feature>
<evidence type="ECO:0000313" key="4">
    <source>
        <dbReference type="EMBL" id="EPR32836.1"/>
    </source>
</evidence>
<dbReference type="STRING" id="1121439.dsat_0277"/>
<proteinExistence type="predicted"/>
<dbReference type="PANTHER" id="PTHR36698:SF2">
    <property type="entry name" value="MCE_MLAD DOMAIN-CONTAINING PROTEIN"/>
    <property type="match status" value="1"/>
</dbReference>
<dbReference type="AlphaFoldDB" id="S7T8E0"/>
<dbReference type="OrthoDB" id="5372112at2"/>
<name>S7T8E0_9BACT</name>
<dbReference type="Pfam" id="PF02470">
    <property type="entry name" value="MlaD"/>
    <property type="match status" value="1"/>
</dbReference>
<keyword evidence="5" id="KW-1185">Reference proteome</keyword>
<dbReference type="Proteomes" id="UP000014975">
    <property type="component" value="Unassembled WGS sequence"/>
</dbReference>
<comment type="caution">
    <text evidence="4">The sequence shown here is derived from an EMBL/GenBank/DDBJ whole genome shotgun (WGS) entry which is preliminary data.</text>
</comment>
<dbReference type="InterPro" id="IPR003399">
    <property type="entry name" value="Mce/MlaD"/>
</dbReference>
<organism evidence="4 5">
    <name type="scientific">Alkalidesulfovibrio alkalitolerans DSM 16529</name>
    <dbReference type="NCBI Taxonomy" id="1121439"/>
    <lineage>
        <taxon>Bacteria</taxon>
        <taxon>Pseudomonadati</taxon>
        <taxon>Thermodesulfobacteriota</taxon>
        <taxon>Desulfovibrionia</taxon>
        <taxon>Desulfovibrionales</taxon>
        <taxon>Desulfovibrionaceae</taxon>
        <taxon>Alkalidesulfovibrio</taxon>
    </lineage>
</organism>
<evidence type="ECO:0000313" key="5">
    <source>
        <dbReference type="Proteomes" id="UP000014975"/>
    </source>
</evidence>
<keyword evidence="2" id="KW-1133">Transmembrane helix</keyword>
<evidence type="ECO:0000256" key="1">
    <source>
        <dbReference type="SAM" id="Coils"/>
    </source>
</evidence>